<dbReference type="RefSeq" id="WP_189980574.1">
    <property type="nucleotide sequence ID" value="NZ_BNBF01000005.1"/>
</dbReference>
<dbReference type="Proteomes" id="UP000619355">
    <property type="component" value="Unassembled WGS sequence"/>
</dbReference>
<feature type="domain" description="STAS" evidence="1">
    <location>
        <begin position="16"/>
        <end position="115"/>
    </location>
</feature>
<evidence type="ECO:0000313" key="3">
    <source>
        <dbReference type="Proteomes" id="UP000619355"/>
    </source>
</evidence>
<gene>
    <name evidence="2" type="ORF">GCM10018980_21870</name>
</gene>
<dbReference type="PROSITE" id="PS50801">
    <property type="entry name" value="STAS"/>
    <property type="match status" value="1"/>
</dbReference>
<reference evidence="3" key="1">
    <citation type="journal article" date="2019" name="Int. J. Syst. Evol. Microbiol.">
        <title>The Global Catalogue of Microorganisms (GCM) 10K type strain sequencing project: providing services to taxonomists for standard genome sequencing and annotation.</title>
        <authorList>
            <consortium name="The Broad Institute Genomics Platform"/>
            <consortium name="The Broad Institute Genome Sequencing Center for Infectious Disease"/>
            <person name="Wu L."/>
            <person name="Ma J."/>
        </authorList>
    </citation>
    <scope>NUCLEOTIDE SEQUENCE [LARGE SCALE GENOMIC DNA]</scope>
    <source>
        <strain evidence="3">JCM 4253</strain>
    </source>
</reference>
<dbReference type="CDD" id="cd07043">
    <property type="entry name" value="STAS_anti-anti-sigma_factors"/>
    <property type="match status" value="1"/>
</dbReference>
<evidence type="ECO:0000259" key="1">
    <source>
        <dbReference type="PROSITE" id="PS50801"/>
    </source>
</evidence>
<dbReference type="InterPro" id="IPR002645">
    <property type="entry name" value="STAS_dom"/>
</dbReference>
<dbReference type="EMBL" id="BNBF01000005">
    <property type="protein sequence ID" value="GHG44214.1"/>
    <property type="molecule type" value="Genomic_DNA"/>
</dbReference>
<dbReference type="InterPro" id="IPR058548">
    <property type="entry name" value="MlaB-like_STAS"/>
</dbReference>
<sequence length="115" mass="12368">MNDFTVVTHRDTDRTVITVHGDMDLQTCPELARAALGVQPSGKPLFLDLSGVSFMDSSGLNLLVLLRRRLLAEGGLLAVTGLQSQPVRLLQLTETYDLFAADTRAVAGSDQALTV</sequence>
<organism evidence="2 3">
    <name type="scientific">Streptomyces capoamus</name>
    <dbReference type="NCBI Taxonomy" id="68183"/>
    <lineage>
        <taxon>Bacteria</taxon>
        <taxon>Bacillati</taxon>
        <taxon>Actinomycetota</taxon>
        <taxon>Actinomycetes</taxon>
        <taxon>Kitasatosporales</taxon>
        <taxon>Streptomycetaceae</taxon>
        <taxon>Streptomyces</taxon>
    </lineage>
</organism>
<dbReference type="PANTHER" id="PTHR33495:SF2">
    <property type="entry name" value="ANTI-SIGMA FACTOR ANTAGONIST TM_1081-RELATED"/>
    <property type="match status" value="1"/>
</dbReference>
<dbReference type="InterPro" id="IPR036513">
    <property type="entry name" value="STAS_dom_sf"/>
</dbReference>
<dbReference type="PANTHER" id="PTHR33495">
    <property type="entry name" value="ANTI-SIGMA FACTOR ANTAGONIST TM_1081-RELATED-RELATED"/>
    <property type="match status" value="1"/>
</dbReference>
<dbReference type="GO" id="GO:0043856">
    <property type="term" value="F:anti-sigma factor antagonist activity"/>
    <property type="evidence" value="ECO:0007669"/>
    <property type="project" value="TreeGrafter"/>
</dbReference>
<accession>A0A919C424</accession>
<comment type="caution">
    <text evidence="2">The sequence shown here is derived from an EMBL/GenBank/DDBJ whole genome shotgun (WGS) entry which is preliminary data.</text>
</comment>
<dbReference type="AlphaFoldDB" id="A0A919C424"/>
<keyword evidence="3" id="KW-1185">Reference proteome</keyword>
<dbReference type="Pfam" id="PF13466">
    <property type="entry name" value="STAS_2"/>
    <property type="match status" value="1"/>
</dbReference>
<evidence type="ECO:0000313" key="2">
    <source>
        <dbReference type="EMBL" id="GHG44214.1"/>
    </source>
</evidence>
<name>A0A919C424_9ACTN</name>
<protein>
    <recommendedName>
        <fullName evidence="1">STAS domain-containing protein</fullName>
    </recommendedName>
</protein>
<dbReference type="SUPFAM" id="SSF52091">
    <property type="entry name" value="SpoIIaa-like"/>
    <property type="match status" value="1"/>
</dbReference>
<dbReference type="Gene3D" id="3.30.750.24">
    <property type="entry name" value="STAS domain"/>
    <property type="match status" value="1"/>
</dbReference>
<proteinExistence type="predicted"/>